<dbReference type="AlphaFoldDB" id="A0A068X5H7"/>
<protein>
    <submittedName>
        <fullName evidence="2 4">Uncharacterized protein</fullName>
    </submittedName>
</protein>
<evidence type="ECO:0000313" key="3">
    <source>
        <dbReference type="Proteomes" id="UP000492820"/>
    </source>
</evidence>
<feature type="region of interest" description="Disordered" evidence="1">
    <location>
        <begin position="63"/>
        <end position="93"/>
    </location>
</feature>
<evidence type="ECO:0000313" key="2">
    <source>
        <dbReference type="EMBL" id="CDS25197.1"/>
    </source>
</evidence>
<sequence>MSWKGQWNRLTKLALHWEAEYVRESIYDPGTGGIKKVFTPSWPLLLTPPRCEIVRFALIKPERGGVSGSSSRRDICENASSSSSSSNDGVSAKFLSPTPTHPFSLPFSLEVLQICGCRGDMNDYHQLGID</sequence>
<reference evidence="2 3" key="1">
    <citation type="journal article" date="2013" name="Nature">
        <title>The genomes of four tapeworm species reveal adaptations to parasitism.</title>
        <authorList>
            <person name="Tsai I.J."/>
            <person name="Zarowiecki M."/>
            <person name="Holroyd N."/>
            <person name="Garciarrubio A."/>
            <person name="Sanchez-Flores A."/>
            <person name="Brooks K.L."/>
            <person name="Tracey A."/>
            <person name="Bobes R.J."/>
            <person name="Fragoso G."/>
            <person name="Sciutto E."/>
            <person name="Aslett M."/>
            <person name="Beasley H."/>
            <person name="Bennett H.M."/>
            <person name="Cai J."/>
            <person name="Camicia F."/>
            <person name="Clark R."/>
            <person name="Cucher M."/>
            <person name="De Silva N."/>
            <person name="Day T.A."/>
            <person name="Deplazes P."/>
            <person name="Estrada K."/>
            <person name="Fernandez C."/>
            <person name="Holland P.W."/>
            <person name="Hou J."/>
            <person name="Hu S."/>
            <person name="Huckvale T."/>
            <person name="Hung S.S."/>
            <person name="Kamenetzky L."/>
            <person name="Keane J.A."/>
            <person name="Kiss F."/>
            <person name="Koziol U."/>
            <person name="Lambert O."/>
            <person name="Liu K."/>
            <person name="Luo X."/>
            <person name="Luo Y."/>
            <person name="Macchiaroli N."/>
            <person name="Nichol S."/>
            <person name="Paps J."/>
            <person name="Parkinson J."/>
            <person name="Pouchkina-Stantcheva N."/>
            <person name="Riddiford N."/>
            <person name="Rosenzvit M."/>
            <person name="Salinas G."/>
            <person name="Wasmuth J.D."/>
            <person name="Zamanian M."/>
            <person name="Zheng Y."/>
            <person name="Cai X."/>
            <person name="Soberon X."/>
            <person name="Olson P.D."/>
            <person name="Laclette J.P."/>
            <person name="Brehm K."/>
            <person name="Berriman M."/>
            <person name="Garciarrubio A."/>
            <person name="Bobes R.J."/>
            <person name="Fragoso G."/>
            <person name="Sanchez-Flores A."/>
            <person name="Estrada K."/>
            <person name="Cevallos M.A."/>
            <person name="Morett E."/>
            <person name="Gonzalez V."/>
            <person name="Portillo T."/>
            <person name="Ochoa-Leyva A."/>
            <person name="Jose M.V."/>
            <person name="Sciutto E."/>
            <person name="Landa A."/>
            <person name="Jimenez L."/>
            <person name="Valdes V."/>
            <person name="Carrero J.C."/>
            <person name="Larralde C."/>
            <person name="Morales-Montor J."/>
            <person name="Limon-Lason J."/>
            <person name="Soberon X."/>
            <person name="Laclette J.P."/>
        </authorList>
    </citation>
    <scope>NUCLEOTIDE SEQUENCE [LARGE SCALE GENOMIC DNA]</scope>
</reference>
<name>A0A068X5H7_ECHGR</name>
<dbReference type="EMBL" id="LK028803">
    <property type="protein sequence ID" value="CDS25197.1"/>
    <property type="molecule type" value="Genomic_DNA"/>
</dbReference>
<gene>
    <name evidence="2" type="ORF">EgrG_002066600</name>
</gene>
<organism evidence="2">
    <name type="scientific">Echinococcus granulosus</name>
    <name type="common">Hydatid tapeworm</name>
    <dbReference type="NCBI Taxonomy" id="6210"/>
    <lineage>
        <taxon>Eukaryota</taxon>
        <taxon>Metazoa</taxon>
        <taxon>Spiralia</taxon>
        <taxon>Lophotrochozoa</taxon>
        <taxon>Platyhelminthes</taxon>
        <taxon>Cestoda</taxon>
        <taxon>Eucestoda</taxon>
        <taxon>Cyclophyllidea</taxon>
        <taxon>Taeniidae</taxon>
        <taxon>Echinococcus</taxon>
        <taxon>Echinococcus granulosus group</taxon>
    </lineage>
</organism>
<reference evidence="4" key="3">
    <citation type="submission" date="2020-10" db="UniProtKB">
        <authorList>
            <consortium name="WormBaseParasite"/>
        </authorList>
    </citation>
    <scope>IDENTIFICATION</scope>
</reference>
<reference evidence="2" key="2">
    <citation type="submission" date="2014-06" db="EMBL/GenBank/DDBJ databases">
        <authorList>
            <person name="Aslett M."/>
        </authorList>
    </citation>
    <scope>NUCLEOTIDE SEQUENCE</scope>
</reference>
<proteinExistence type="predicted"/>
<dbReference type="Proteomes" id="UP000492820">
    <property type="component" value="Unassembled WGS sequence"/>
</dbReference>
<dbReference type="WBParaSite" id="EgrG_002066600">
    <property type="protein sequence ID" value="EgrG_002066600"/>
    <property type="gene ID" value="EgrG_002066600"/>
</dbReference>
<evidence type="ECO:0000313" key="4">
    <source>
        <dbReference type="WBParaSite" id="EgrG_002066600"/>
    </source>
</evidence>
<evidence type="ECO:0000256" key="1">
    <source>
        <dbReference type="SAM" id="MobiDB-lite"/>
    </source>
</evidence>
<accession>A0A068X5H7</accession>